<protein>
    <submittedName>
        <fullName evidence="1">Uncharacterized protein</fullName>
    </submittedName>
</protein>
<dbReference type="InterPro" id="IPR036515">
    <property type="entry name" value="Transposase_17_sf"/>
</dbReference>
<dbReference type="Gene3D" id="3.30.70.1290">
    <property type="entry name" value="Transposase IS200-like"/>
    <property type="match status" value="1"/>
</dbReference>
<dbReference type="Proteomes" id="UP000198238">
    <property type="component" value="Chromosome"/>
</dbReference>
<evidence type="ECO:0000313" key="1">
    <source>
        <dbReference type="EMBL" id="ASK27644.1"/>
    </source>
</evidence>
<dbReference type="AlphaFoldDB" id="A0A220S2E3"/>
<keyword evidence="2" id="KW-1185">Reference proteome</keyword>
<accession>A0A220S2E3</accession>
<organism evidence="1 2">
    <name type="scientific">Neisseria chenwenguii</name>
    <dbReference type="NCBI Taxonomy" id="1853278"/>
    <lineage>
        <taxon>Bacteria</taxon>
        <taxon>Pseudomonadati</taxon>
        <taxon>Pseudomonadota</taxon>
        <taxon>Betaproteobacteria</taxon>
        <taxon>Neisseriales</taxon>
        <taxon>Neisseriaceae</taxon>
        <taxon>Neisseria</taxon>
    </lineage>
</organism>
<proteinExistence type="predicted"/>
<name>A0A220S2E3_9NEIS</name>
<reference evidence="1 2" key="1">
    <citation type="submission" date="2017-06" db="EMBL/GenBank/DDBJ databases">
        <title>Neisseria chenwenguii sp. nov., isolated from the intestinal contents of Tibetan Plateau Pika in Yushu, Qinghai Province, China.</title>
        <authorList>
            <person name="Zhang G."/>
        </authorList>
    </citation>
    <scope>NUCLEOTIDE SEQUENCE [LARGE SCALE GENOMIC DNA]</scope>
    <source>
        <strain evidence="1 2">10023</strain>
    </source>
</reference>
<dbReference type="KEGG" id="nei:BG910_07730"/>
<dbReference type="GO" id="GO:0006313">
    <property type="term" value="P:DNA transposition"/>
    <property type="evidence" value="ECO:0007669"/>
    <property type="project" value="InterPro"/>
</dbReference>
<gene>
    <name evidence="1" type="ORF">BG910_07730</name>
</gene>
<evidence type="ECO:0000313" key="2">
    <source>
        <dbReference type="Proteomes" id="UP000198238"/>
    </source>
</evidence>
<sequence>MYPPRIQRLFLSNIRLENLCRLLIMKHIQKFRQAFGQTSEKHPFKLHSMIALPEHVHILITMSK</sequence>
<dbReference type="GO" id="GO:0003677">
    <property type="term" value="F:DNA binding"/>
    <property type="evidence" value="ECO:0007669"/>
    <property type="project" value="InterPro"/>
</dbReference>
<dbReference type="GO" id="GO:0004803">
    <property type="term" value="F:transposase activity"/>
    <property type="evidence" value="ECO:0007669"/>
    <property type="project" value="InterPro"/>
</dbReference>
<dbReference type="SUPFAM" id="SSF143422">
    <property type="entry name" value="Transposase IS200-like"/>
    <property type="match status" value="1"/>
</dbReference>
<dbReference type="EMBL" id="CP022278">
    <property type="protein sequence ID" value="ASK27644.1"/>
    <property type="molecule type" value="Genomic_DNA"/>
</dbReference>